<sequence>MLRLTFSIVAVCVAASPVGAQIDELEREPINYKTAKAENAVTALQKRITAGQVKLKFAGDHGYLPALLKELNVPQSSQILVFSKTSFQRERITPKTPRALYFNDDVYVGFCLRGDVLELSAVDTNIGTAFYTLDQEPEPDGKVEFLRQRDSCLTCHASNATGGAPGHLVRSVFTDRIGMPLLNAGTFRTNHSSPFGERWGGWYVTGTHGKQTHMGNWVVENKKDPAAEGNATGQNVTELESRFTVANYLTPHSDIVALMVYEHQTEGHNRLARALIGTKQAHHYEETLNKNLGEPVGHRWESAQRRIASAGDELAKYLLFSGEAKLEGPIAGTSAFAKEFAHRGPFDKQGRSLRAFDLKTRLFKYPCSYLIYSAGFAKLPKEVKDHTLKRLYDVLTEKDTSAPFAHLTAADRKAVLEILCDTLPDLPDYWKK</sequence>
<organism evidence="1 2">
    <name type="scientific">Gemmata massiliana</name>
    <dbReference type="NCBI Taxonomy" id="1210884"/>
    <lineage>
        <taxon>Bacteria</taxon>
        <taxon>Pseudomonadati</taxon>
        <taxon>Planctomycetota</taxon>
        <taxon>Planctomycetia</taxon>
        <taxon>Gemmatales</taxon>
        <taxon>Gemmataceae</taxon>
        <taxon>Gemmata</taxon>
    </lineage>
</organism>
<evidence type="ECO:0000313" key="2">
    <source>
        <dbReference type="Proteomes" id="UP000464178"/>
    </source>
</evidence>
<evidence type="ECO:0008006" key="3">
    <source>
        <dbReference type="Google" id="ProtNLM"/>
    </source>
</evidence>
<dbReference type="KEGG" id="gms:SOIL9_77050"/>
<dbReference type="AlphaFoldDB" id="A0A6P2DK39"/>
<evidence type="ECO:0000313" key="1">
    <source>
        <dbReference type="EMBL" id="VTS01872.1"/>
    </source>
</evidence>
<dbReference type="EMBL" id="LR593886">
    <property type="protein sequence ID" value="VTS01872.1"/>
    <property type="molecule type" value="Genomic_DNA"/>
</dbReference>
<name>A0A6P2DK39_9BACT</name>
<reference evidence="1 2" key="1">
    <citation type="submission" date="2019-05" db="EMBL/GenBank/DDBJ databases">
        <authorList>
            <consortium name="Science for Life Laboratories"/>
        </authorList>
    </citation>
    <scope>NUCLEOTIDE SEQUENCE [LARGE SCALE GENOMIC DNA]</scope>
    <source>
        <strain evidence="1">Soil9</strain>
    </source>
</reference>
<keyword evidence="2" id="KW-1185">Reference proteome</keyword>
<proteinExistence type="predicted"/>
<dbReference type="Proteomes" id="UP000464178">
    <property type="component" value="Chromosome"/>
</dbReference>
<dbReference type="RefSeq" id="WP_162672582.1">
    <property type="nucleotide sequence ID" value="NZ_LR593886.1"/>
</dbReference>
<gene>
    <name evidence="1" type="ORF">SOIL9_77050</name>
</gene>
<accession>A0A6P2DK39</accession>
<protein>
    <recommendedName>
        <fullName evidence="3">Cytochrome c domain-containing protein</fullName>
    </recommendedName>
</protein>